<protein>
    <submittedName>
        <fullName evidence="1">Uncharacterized protein</fullName>
    </submittedName>
</protein>
<evidence type="ECO:0000313" key="1">
    <source>
        <dbReference type="EMBL" id="MBX63253.1"/>
    </source>
</evidence>
<organism evidence="1">
    <name type="scientific">Rhizophora mucronata</name>
    <name type="common">Asiatic mangrove</name>
    <dbReference type="NCBI Taxonomy" id="61149"/>
    <lineage>
        <taxon>Eukaryota</taxon>
        <taxon>Viridiplantae</taxon>
        <taxon>Streptophyta</taxon>
        <taxon>Embryophyta</taxon>
        <taxon>Tracheophyta</taxon>
        <taxon>Spermatophyta</taxon>
        <taxon>Magnoliopsida</taxon>
        <taxon>eudicotyledons</taxon>
        <taxon>Gunneridae</taxon>
        <taxon>Pentapetalae</taxon>
        <taxon>rosids</taxon>
        <taxon>fabids</taxon>
        <taxon>Malpighiales</taxon>
        <taxon>Rhizophoraceae</taxon>
        <taxon>Rhizophora</taxon>
    </lineage>
</organism>
<dbReference type="AlphaFoldDB" id="A0A2P2Q8F2"/>
<sequence length="48" mass="5873">MRFLTYFSSLQFAWDISLMSPAPPKTPKDLFFFFRFFFYTKVSRYGKN</sequence>
<dbReference type="EMBL" id="GGEC01082769">
    <property type="protein sequence ID" value="MBX63253.1"/>
    <property type="molecule type" value="Transcribed_RNA"/>
</dbReference>
<reference evidence="1" key="1">
    <citation type="submission" date="2018-02" db="EMBL/GenBank/DDBJ databases">
        <title>Rhizophora mucronata_Transcriptome.</title>
        <authorList>
            <person name="Meera S.P."/>
            <person name="Sreeshan A."/>
            <person name="Augustine A."/>
        </authorList>
    </citation>
    <scope>NUCLEOTIDE SEQUENCE</scope>
    <source>
        <tissue evidence="1">Leaf</tissue>
    </source>
</reference>
<proteinExistence type="predicted"/>
<accession>A0A2P2Q8F2</accession>
<name>A0A2P2Q8F2_RHIMU</name>